<keyword evidence="4" id="KW-0479">Metal-binding</keyword>
<dbReference type="InterPro" id="IPR001841">
    <property type="entry name" value="Znf_RING"/>
</dbReference>
<evidence type="ECO:0000256" key="8">
    <source>
        <dbReference type="ARBA" id="ARBA00023136"/>
    </source>
</evidence>
<dbReference type="GO" id="GO:0012505">
    <property type="term" value="C:endomembrane system"/>
    <property type="evidence" value="ECO:0007669"/>
    <property type="project" value="UniProtKB-SubCell"/>
</dbReference>
<keyword evidence="8 12" id="KW-0472">Membrane</keyword>
<dbReference type="EMBL" id="JBJQND010000008">
    <property type="protein sequence ID" value="KAL3869136.1"/>
    <property type="molecule type" value="Genomic_DNA"/>
</dbReference>
<evidence type="ECO:0000256" key="2">
    <source>
        <dbReference type="ARBA" id="ARBA00014068"/>
    </source>
</evidence>
<evidence type="ECO:0000313" key="14">
    <source>
        <dbReference type="EMBL" id="KAL3868909.1"/>
    </source>
</evidence>
<dbReference type="InterPro" id="IPR013083">
    <property type="entry name" value="Znf_RING/FYVE/PHD"/>
</dbReference>
<evidence type="ECO:0000256" key="3">
    <source>
        <dbReference type="ARBA" id="ARBA00022692"/>
    </source>
</evidence>
<evidence type="ECO:0000256" key="10">
    <source>
        <dbReference type="ARBA" id="ARBA00031107"/>
    </source>
</evidence>
<feature type="domain" description="RING-type" evidence="13">
    <location>
        <begin position="93"/>
        <end position="136"/>
    </location>
</feature>
<dbReference type="PROSITE" id="PS50089">
    <property type="entry name" value="ZF_RING_2"/>
    <property type="match status" value="1"/>
</dbReference>
<dbReference type="PROSITE" id="PS00518">
    <property type="entry name" value="ZF_RING_1"/>
    <property type="match status" value="1"/>
</dbReference>
<name>A0ABD3W4V9_SINWO</name>
<keyword evidence="5 11" id="KW-0863">Zinc-finger</keyword>
<evidence type="ECO:0000256" key="5">
    <source>
        <dbReference type="ARBA" id="ARBA00022771"/>
    </source>
</evidence>
<comment type="caution">
    <text evidence="14">The sequence shown here is derived from an EMBL/GenBank/DDBJ whole genome shotgun (WGS) entry which is preliminary data.</text>
</comment>
<dbReference type="SMART" id="SM00184">
    <property type="entry name" value="RING"/>
    <property type="match status" value="1"/>
</dbReference>
<feature type="transmembrane region" description="Helical" evidence="12">
    <location>
        <begin position="244"/>
        <end position="266"/>
    </location>
</feature>
<evidence type="ECO:0000256" key="9">
    <source>
        <dbReference type="ARBA" id="ARBA00030110"/>
    </source>
</evidence>
<dbReference type="CDD" id="cd16553">
    <property type="entry name" value="RING-HC_RNF170"/>
    <property type="match status" value="1"/>
</dbReference>
<protein>
    <recommendedName>
        <fullName evidence="2">E3 ubiquitin-protein ligase RNF170</fullName>
    </recommendedName>
    <alternativeName>
        <fullName evidence="10">RING finger protein 170</fullName>
    </alternativeName>
    <alternativeName>
        <fullName evidence="9">RING-type E3 ubiquitin transferase RNF170</fullName>
    </alternativeName>
</protein>
<dbReference type="Pfam" id="PF00097">
    <property type="entry name" value="zf-C3HC4"/>
    <property type="match status" value="1"/>
</dbReference>
<evidence type="ECO:0000259" key="13">
    <source>
        <dbReference type="PROSITE" id="PS50089"/>
    </source>
</evidence>
<feature type="transmembrane region" description="Helical" evidence="12">
    <location>
        <begin position="22"/>
        <end position="40"/>
    </location>
</feature>
<evidence type="ECO:0000256" key="11">
    <source>
        <dbReference type="PROSITE-ProRule" id="PRU00175"/>
    </source>
</evidence>
<gene>
    <name evidence="14" type="ORF">ACJMK2_041663</name>
    <name evidence="15" type="ORF">ACJMK2_041853</name>
</gene>
<keyword evidence="16" id="KW-1185">Reference proteome</keyword>
<feature type="transmembrane region" description="Helical" evidence="12">
    <location>
        <begin position="198"/>
        <end position="224"/>
    </location>
</feature>
<keyword evidence="7 12" id="KW-1133">Transmembrane helix</keyword>
<reference evidence="14 16" key="1">
    <citation type="submission" date="2024-11" db="EMBL/GenBank/DDBJ databases">
        <title>Chromosome-level genome assembly of the freshwater bivalve Anodonta woodiana.</title>
        <authorList>
            <person name="Chen X."/>
        </authorList>
    </citation>
    <scope>NUCLEOTIDE SEQUENCE [LARGE SCALE GENOMIC DNA]</scope>
    <source>
        <strain evidence="14">MN2024</strain>
        <tissue evidence="14">Gills</tissue>
    </source>
</reference>
<evidence type="ECO:0000256" key="1">
    <source>
        <dbReference type="ARBA" id="ARBA00004127"/>
    </source>
</evidence>
<dbReference type="PANTHER" id="PTHR22894">
    <property type="entry name" value="RING-TYPE DOMAIN-CONTAINING PROTEIN"/>
    <property type="match status" value="1"/>
</dbReference>
<dbReference type="InterPro" id="IPR018957">
    <property type="entry name" value="Znf_C3HC4_RING-type"/>
</dbReference>
<comment type="subcellular location">
    <subcellularLocation>
        <location evidence="1">Endomembrane system</location>
        <topology evidence="1">Multi-pass membrane protein</topology>
    </subcellularLocation>
</comment>
<dbReference type="EMBL" id="JBJQND010000008">
    <property type="protein sequence ID" value="KAL3868909.1"/>
    <property type="molecule type" value="Genomic_DNA"/>
</dbReference>
<dbReference type="Proteomes" id="UP001634394">
    <property type="component" value="Unassembled WGS sequence"/>
</dbReference>
<dbReference type="InterPro" id="IPR010652">
    <property type="entry name" value="DUF1232"/>
</dbReference>
<dbReference type="SUPFAM" id="SSF57850">
    <property type="entry name" value="RING/U-box"/>
    <property type="match status" value="1"/>
</dbReference>
<proteinExistence type="predicted"/>
<sequence length="276" mass="31380">MNSEETPSVNDSNWVEGIGDELVYAVAAFFALLLAMFYIVTHREWQQVTIHPDSAANVQSAREFRQQERQHSALAHANPTHATRHTNQGDQTCPVCLGQAEYAVETNCGHLFCGSCLYAYWRHGNWLGAVRCPVCRTQVSLMLRNFSPSEQNNVNSPERQQVEDQINQYNRRFSGEPRPWRGYIQDLPTLFRHAMSEFFSVGGLVWMFRFRIIMCFIAAFLYFISPLDIIPEAVFGILGFFDDLFILLLLAIYITIIYRNAVLIGAGGMANNNPIG</sequence>
<evidence type="ECO:0000256" key="7">
    <source>
        <dbReference type="ARBA" id="ARBA00022989"/>
    </source>
</evidence>
<evidence type="ECO:0000256" key="4">
    <source>
        <dbReference type="ARBA" id="ARBA00022723"/>
    </source>
</evidence>
<organism evidence="14 16">
    <name type="scientific">Sinanodonta woodiana</name>
    <name type="common">Chinese pond mussel</name>
    <name type="synonym">Anodonta woodiana</name>
    <dbReference type="NCBI Taxonomy" id="1069815"/>
    <lineage>
        <taxon>Eukaryota</taxon>
        <taxon>Metazoa</taxon>
        <taxon>Spiralia</taxon>
        <taxon>Lophotrochozoa</taxon>
        <taxon>Mollusca</taxon>
        <taxon>Bivalvia</taxon>
        <taxon>Autobranchia</taxon>
        <taxon>Heteroconchia</taxon>
        <taxon>Palaeoheterodonta</taxon>
        <taxon>Unionida</taxon>
        <taxon>Unionoidea</taxon>
        <taxon>Unionidae</taxon>
        <taxon>Unioninae</taxon>
        <taxon>Sinanodonta</taxon>
    </lineage>
</organism>
<evidence type="ECO:0000256" key="12">
    <source>
        <dbReference type="SAM" id="Phobius"/>
    </source>
</evidence>
<keyword evidence="3 12" id="KW-0812">Transmembrane</keyword>
<keyword evidence="6" id="KW-0862">Zinc</keyword>
<dbReference type="AlphaFoldDB" id="A0ABD3W4V9"/>
<dbReference type="Pfam" id="PF06803">
    <property type="entry name" value="DUF1232"/>
    <property type="match status" value="1"/>
</dbReference>
<evidence type="ECO:0000256" key="6">
    <source>
        <dbReference type="ARBA" id="ARBA00022833"/>
    </source>
</evidence>
<evidence type="ECO:0000313" key="15">
    <source>
        <dbReference type="EMBL" id="KAL3869136.1"/>
    </source>
</evidence>
<evidence type="ECO:0000313" key="16">
    <source>
        <dbReference type="Proteomes" id="UP001634394"/>
    </source>
</evidence>
<dbReference type="PANTHER" id="PTHR22894:SF5">
    <property type="entry name" value="RING-TYPE DOMAIN-CONTAINING PROTEIN"/>
    <property type="match status" value="1"/>
</dbReference>
<dbReference type="InterPro" id="IPR017907">
    <property type="entry name" value="Znf_RING_CS"/>
</dbReference>
<dbReference type="GO" id="GO:0008270">
    <property type="term" value="F:zinc ion binding"/>
    <property type="evidence" value="ECO:0007669"/>
    <property type="project" value="UniProtKB-KW"/>
</dbReference>
<accession>A0ABD3W4V9</accession>
<dbReference type="Gene3D" id="3.30.40.10">
    <property type="entry name" value="Zinc/RING finger domain, C3HC4 (zinc finger)"/>
    <property type="match status" value="1"/>
</dbReference>
<dbReference type="InterPro" id="IPR038896">
    <property type="entry name" value="RNF170"/>
</dbReference>